<evidence type="ECO:0000256" key="7">
    <source>
        <dbReference type="RuleBase" id="RU000612"/>
    </source>
</evidence>
<dbReference type="PANTHER" id="PTHR11469">
    <property type="entry name" value="GLUCOSE-6-PHOSPHATE ISOMERASE"/>
    <property type="match status" value="1"/>
</dbReference>
<dbReference type="CDD" id="cd05015">
    <property type="entry name" value="SIS_PGI_1"/>
    <property type="match status" value="1"/>
</dbReference>
<evidence type="ECO:0000256" key="3">
    <source>
        <dbReference type="ARBA" id="ARBA00022432"/>
    </source>
</evidence>
<dbReference type="GO" id="GO:0048029">
    <property type="term" value="F:monosaccharide binding"/>
    <property type="evidence" value="ECO:0007669"/>
    <property type="project" value="TreeGrafter"/>
</dbReference>
<comment type="caution">
    <text evidence="8">The sequence shown here is derived from an EMBL/GenBank/DDBJ whole genome shotgun (WGS) entry which is preliminary data.</text>
</comment>
<protein>
    <recommendedName>
        <fullName evidence="7">Glucose-6-phosphate isomerase</fullName>
        <ecNumber evidence="7">5.3.1.9</ecNumber>
    </recommendedName>
</protein>
<organism evidence="8 9">
    <name type="scientific">candidate division WWE3 bacterium</name>
    <dbReference type="NCBI Taxonomy" id="2053526"/>
    <lineage>
        <taxon>Bacteria</taxon>
        <taxon>Katanobacteria</taxon>
    </lineage>
</organism>
<dbReference type="GO" id="GO:0005829">
    <property type="term" value="C:cytosol"/>
    <property type="evidence" value="ECO:0007669"/>
    <property type="project" value="TreeGrafter"/>
</dbReference>
<dbReference type="InterPro" id="IPR001672">
    <property type="entry name" value="G6P_Isomerase"/>
</dbReference>
<evidence type="ECO:0000256" key="6">
    <source>
        <dbReference type="ARBA" id="ARBA00029321"/>
    </source>
</evidence>
<keyword evidence="4 7" id="KW-0324">Glycolysis</keyword>
<dbReference type="PANTHER" id="PTHR11469:SF1">
    <property type="entry name" value="GLUCOSE-6-PHOSPHATE ISOMERASE"/>
    <property type="match status" value="1"/>
</dbReference>
<dbReference type="SUPFAM" id="SSF53697">
    <property type="entry name" value="SIS domain"/>
    <property type="match status" value="1"/>
</dbReference>
<dbReference type="GO" id="GO:0051156">
    <property type="term" value="P:glucose 6-phosphate metabolic process"/>
    <property type="evidence" value="ECO:0007669"/>
    <property type="project" value="TreeGrafter"/>
</dbReference>
<dbReference type="InterPro" id="IPR018189">
    <property type="entry name" value="Phosphoglucose_isomerase_CS"/>
</dbReference>
<comment type="catalytic activity">
    <reaction evidence="6 7">
        <text>alpha-D-glucose 6-phosphate = beta-D-fructose 6-phosphate</text>
        <dbReference type="Rhea" id="RHEA:11816"/>
        <dbReference type="ChEBI" id="CHEBI:57634"/>
        <dbReference type="ChEBI" id="CHEBI:58225"/>
        <dbReference type="EC" id="5.3.1.9"/>
    </reaction>
</comment>
<dbReference type="GO" id="GO:0097367">
    <property type="term" value="F:carbohydrate derivative binding"/>
    <property type="evidence" value="ECO:0007669"/>
    <property type="project" value="InterPro"/>
</dbReference>
<accession>A0A955LJK8</accession>
<dbReference type="Gene3D" id="3.40.50.10490">
    <property type="entry name" value="Glucose-6-phosphate isomerase like protein, domain 1"/>
    <property type="match status" value="2"/>
</dbReference>
<reference evidence="8" key="1">
    <citation type="submission" date="2020-04" db="EMBL/GenBank/DDBJ databases">
        <authorList>
            <person name="Zhang T."/>
        </authorList>
    </citation>
    <scope>NUCLEOTIDE SEQUENCE</scope>
    <source>
        <strain evidence="8">HKST-UBA03</strain>
    </source>
</reference>
<dbReference type="Pfam" id="PF00342">
    <property type="entry name" value="PGI"/>
    <property type="match status" value="1"/>
</dbReference>
<dbReference type="EC" id="5.3.1.9" evidence="7"/>
<sequence length="434" mass="48652">MKVQSKAYVTIKQDKLDNYLSVLSPYVSYLKDLFENHDWKRPESSILLPSDESELRRVKLILEKIDTNSLQHHIVIGIGGSYFGPKAIYDALGGTFDVATPEHLPKTIFVDTCDPTMLRDLHRLLSGYKDFPEGVLVTVISKSGTTTETIVNLEVLLSSFDFLHNRLLVVSGESSLLSKMAVSKSIPLLTIPDHIGGRYSVLSAVGLLPLYVAGIDVAELMRGADTQVQQTLTYELTKTPAFLSAAVIFDHLSRGFNIHNTFVFHPELETFGKWYRQLMGESIGKLHDLNGQEVHAGMTPTVSVGSTDLHSVVQLYLGGPRDKLTTFLSTSQEAAAIRVPWDLFFPNLVEDIEGKSAFEIIHAILKGTQKAYDNEGLPYIDIELNKISEFELGELCQFKMFEMMFLAKLLNLNAFDQPQVELYKQETRELLKTF</sequence>
<comment type="pathway">
    <text evidence="1 7">Carbohydrate degradation; glycolysis; D-glyceraldehyde 3-phosphate and glycerone phosphate from D-glucose: step 2/4.</text>
</comment>
<evidence type="ECO:0000313" key="9">
    <source>
        <dbReference type="Proteomes" id="UP000751518"/>
    </source>
</evidence>
<evidence type="ECO:0000256" key="2">
    <source>
        <dbReference type="ARBA" id="ARBA00006604"/>
    </source>
</evidence>
<dbReference type="GO" id="GO:0006094">
    <property type="term" value="P:gluconeogenesis"/>
    <property type="evidence" value="ECO:0007669"/>
    <property type="project" value="UniProtKB-KW"/>
</dbReference>
<evidence type="ECO:0000313" key="8">
    <source>
        <dbReference type="EMBL" id="MCA9391593.1"/>
    </source>
</evidence>
<dbReference type="AlphaFoldDB" id="A0A955LJK8"/>
<dbReference type="EMBL" id="JAGQKZ010000001">
    <property type="protein sequence ID" value="MCA9391593.1"/>
    <property type="molecule type" value="Genomic_DNA"/>
</dbReference>
<dbReference type="Proteomes" id="UP000751518">
    <property type="component" value="Unassembled WGS sequence"/>
</dbReference>
<evidence type="ECO:0000256" key="1">
    <source>
        <dbReference type="ARBA" id="ARBA00004926"/>
    </source>
</evidence>
<proteinExistence type="inferred from homology"/>
<reference evidence="8" key="2">
    <citation type="journal article" date="2021" name="Microbiome">
        <title>Successional dynamics and alternative stable states in a saline activated sludge microbial community over 9 years.</title>
        <authorList>
            <person name="Wang Y."/>
            <person name="Ye J."/>
            <person name="Ju F."/>
            <person name="Liu L."/>
            <person name="Boyd J.A."/>
            <person name="Deng Y."/>
            <person name="Parks D.H."/>
            <person name="Jiang X."/>
            <person name="Yin X."/>
            <person name="Woodcroft B.J."/>
            <person name="Tyson G.W."/>
            <person name="Hugenholtz P."/>
            <person name="Polz M.F."/>
            <person name="Zhang T."/>
        </authorList>
    </citation>
    <scope>NUCLEOTIDE SEQUENCE</scope>
    <source>
        <strain evidence="8">HKST-UBA03</strain>
    </source>
</reference>
<keyword evidence="3 7" id="KW-0312">Gluconeogenesis</keyword>
<name>A0A955LJK8_UNCKA</name>
<evidence type="ECO:0000256" key="4">
    <source>
        <dbReference type="ARBA" id="ARBA00023152"/>
    </source>
</evidence>
<gene>
    <name evidence="8" type="ORF">KC614_00120</name>
</gene>
<dbReference type="InterPro" id="IPR035476">
    <property type="entry name" value="SIS_PGI_1"/>
</dbReference>
<comment type="similarity">
    <text evidence="2 7">Belongs to the GPI family.</text>
</comment>
<dbReference type="GO" id="GO:0006096">
    <property type="term" value="P:glycolytic process"/>
    <property type="evidence" value="ECO:0007669"/>
    <property type="project" value="UniProtKB-KW"/>
</dbReference>
<dbReference type="GO" id="GO:0004347">
    <property type="term" value="F:glucose-6-phosphate isomerase activity"/>
    <property type="evidence" value="ECO:0007669"/>
    <property type="project" value="UniProtKB-EC"/>
</dbReference>
<evidence type="ECO:0000256" key="5">
    <source>
        <dbReference type="ARBA" id="ARBA00023235"/>
    </source>
</evidence>
<dbReference type="PRINTS" id="PR00662">
    <property type="entry name" value="G6PISOMERASE"/>
</dbReference>
<dbReference type="PROSITE" id="PS51463">
    <property type="entry name" value="P_GLUCOSE_ISOMERASE_3"/>
    <property type="match status" value="1"/>
</dbReference>
<dbReference type="PROSITE" id="PS00765">
    <property type="entry name" value="P_GLUCOSE_ISOMERASE_1"/>
    <property type="match status" value="1"/>
</dbReference>
<dbReference type="InterPro" id="IPR046348">
    <property type="entry name" value="SIS_dom_sf"/>
</dbReference>
<keyword evidence="5 7" id="KW-0413">Isomerase</keyword>